<name>A0A4Y9M7S8_9BRAD</name>
<evidence type="ECO:0000256" key="7">
    <source>
        <dbReference type="ARBA" id="ARBA00023136"/>
    </source>
</evidence>
<keyword evidence="11" id="KW-1185">Reference proteome</keyword>
<dbReference type="GO" id="GO:0005886">
    <property type="term" value="C:plasma membrane"/>
    <property type="evidence" value="ECO:0007669"/>
    <property type="project" value="UniProtKB-SubCell"/>
</dbReference>
<protein>
    <submittedName>
        <fullName evidence="10">Branched-chain amino acid ABC transporter permease</fullName>
    </submittedName>
</protein>
<comment type="similarity">
    <text evidence="8">Belongs to the binding-protein-dependent transport system permease family. LivHM subfamily.</text>
</comment>
<dbReference type="AlphaFoldDB" id="A0A4Y9M7S8"/>
<dbReference type="Pfam" id="PF02653">
    <property type="entry name" value="BPD_transp_2"/>
    <property type="match status" value="1"/>
</dbReference>
<feature type="transmembrane region" description="Helical" evidence="9">
    <location>
        <begin position="148"/>
        <end position="170"/>
    </location>
</feature>
<evidence type="ECO:0000256" key="6">
    <source>
        <dbReference type="ARBA" id="ARBA00022989"/>
    </source>
</evidence>
<dbReference type="InterPro" id="IPR001851">
    <property type="entry name" value="ABC_transp_permease"/>
</dbReference>
<dbReference type="Proteomes" id="UP000297966">
    <property type="component" value="Unassembled WGS sequence"/>
</dbReference>
<proteinExistence type="inferred from homology"/>
<dbReference type="PANTHER" id="PTHR11795">
    <property type="entry name" value="BRANCHED-CHAIN AMINO ACID TRANSPORT SYSTEM PERMEASE PROTEIN LIVH"/>
    <property type="match status" value="1"/>
</dbReference>
<gene>
    <name evidence="10" type="ORF">E4K65_04025</name>
</gene>
<evidence type="ECO:0000313" key="11">
    <source>
        <dbReference type="Proteomes" id="UP000297966"/>
    </source>
</evidence>
<evidence type="ECO:0000256" key="8">
    <source>
        <dbReference type="ARBA" id="ARBA00037998"/>
    </source>
</evidence>
<evidence type="ECO:0000256" key="1">
    <source>
        <dbReference type="ARBA" id="ARBA00004651"/>
    </source>
</evidence>
<dbReference type="InterPro" id="IPR052157">
    <property type="entry name" value="BCAA_transport_permease"/>
</dbReference>
<keyword evidence="5" id="KW-0029">Amino-acid transport</keyword>
<comment type="subcellular location">
    <subcellularLocation>
        <location evidence="1">Cell membrane</location>
        <topology evidence="1">Multi-pass membrane protein</topology>
    </subcellularLocation>
</comment>
<dbReference type="OrthoDB" id="8254706at2"/>
<evidence type="ECO:0000256" key="5">
    <source>
        <dbReference type="ARBA" id="ARBA00022970"/>
    </source>
</evidence>
<reference evidence="10 11" key="1">
    <citation type="submission" date="2019-03" db="EMBL/GenBank/DDBJ databases">
        <title>Bradyrhizobium diversity isolated from nodules of Chamaecrista fasciculata.</title>
        <authorList>
            <person name="Klepa M.S."/>
            <person name="Urquiaga M.O."/>
            <person name="Hungria M."/>
            <person name="Delamuta J.R."/>
        </authorList>
    </citation>
    <scope>NUCLEOTIDE SEQUENCE [LARGE SCALE GENOMIC DNA]</scope>
    <source>
        <strain evidence="10 11">CNPSo 3448</strain>
    </source>
</reference>
<keyword evidence="7 9" id="KW-0472">Membrane</keyword>
<feature type="transmembrane region" description="Helical" evidence="9">
    <location>
        <begin position="62"/>
        <end position="81"/>
    </location>
</feature>
<evidence type="ECO:0000256" key="3">
    <source>
        <dbReference type="ARBA" id="ARBA00022475"/>
    </source>
</evidence>
<dbReference type="PANTHER" id="PTHR11795:SF450">
    <property type="entry name" value="ABC TRANSPORTER PERMEASE PROTEIN"/>
    <property type="match status" value="1"/>
</dbReference>
<feature type="transmembrane region" description="Helical" evidence="9">
    <location>
        <begin position="235"/>
        <end position="262"/>
    </location>
</feature>
<dbReference type="GO" id="GO:0006865">
    <property type="term" value="P:amino acid transport"/>
    <property type="evidence" value="ECO:0007669"/>
    <property type="project" value="UniProtKB-KW"/>
</dbReference>
<dbReference type="GO" id="GO:0022857">
    <property type="term" value="F:transmembrane transporter activity"/>
    <property type="evidence" value="ECO:0007669"/>
    <property type="project" value="InterPro"/>
</dbReference>
<accession>A0A4Y9M7S8</accession>
<evidence type="ECO:0000313" key="10">
    <source>
        <dbReference type="EMBL" id="TFV51249.1"/>
    </source>
</evidence>
<keyword evidence="3" id="KW-1003">Cell membrane</keyword>
<feature type="transmembrane region" description="Helical" evidence="9">
    <location>
        <begin position="93"/>
        <end position="111"/>
    </location>
</feature>
<feature type="transmembrane region" description="Helical" evidence="9">
    <location>
        <begin position="6"/>
        <end position="30"/>
    </location>
</feature>
<evidence type="ECO:0000256" key="2">
    <source>
        <dbReference type="ARBA" id="ARBA00022448"/>
    </source>
</evidence>
<dbReference type="RefSeq" id="WP_135172991.1">
    <property type="nucleotide sequence ID" value="NZ_SPQT01000001.1"/>
</dbReference>
<comment type="caution">
    <text evidence="10">The sequence shown here is derived from an EMBL/GenBank/DDBJ whole genome shotgun (WGS) entry which is preliminary data.</text>
</comment>
<dbReference type="EMBL" id="SPQT01000001">
    <property type="protein sequence ID" value="TFV51249.1"/>
    <property type="molecule type" value="Genomic_DNA"/>
</dbReference>
<evidence type="ECO:0000256" key="4">
    <source>
        <dbReference type="ARBA" id="ARBA00022692"/>
    </source>
</evidence>
<evidence type="ECO:0000256" key="9">
    <source>
        <dbReference type="SAM" id="Phobius"/>
    </source>
</evidence>
<dbReference type="CDD" id="cd06582">
    <property type="entry name" value="TM_PBP1_LivH_like"/>
    <property type="match status" value="1"/>
</dbReference>
<feature type="transmembrane region" description="Helical" evidence="9">
    <location>
        <begin position="117"/>
        <end position="136"/>
    </location>
</feature>
<feature type="transmembrane region" description="Helical" evidence="9">
    <location>
        <begin position="190"/>
        <end position="214"/>
    </location>
</feature>
<keyword evidence="6 9" id="KW-1133">Transmembrane helix</keyword>
<keyword evidence="4 9" id="KW-0812">Transmembrane</keyword>
<keyword evidence="2" id="KW-0813">Transport</keyword>
<organism evidence="10 11">
    <name type="scientific">Bradyrhizobium niftali</name>
    <dbReference type="NCBI Taxonomy" id="2560055"/>
    <lineage>
        <taxon>Bacteria</taxon>
        <taxon>Pseudomonadati</taxon>
        <taxon>Pseudomonadota</taxon>
        <taxon>Alphaproteobacteria</taxon>
        <taxon>Hyphomicrobiales</taxon>
        <taxon>Nitrobacteraceae</taxon>
        <taxon>Bradyrhizobium</taxon>
    </lineage>
</organism>
<sequence length="343" mass="36486">MDSMIFWTLVVDGVVNGAIYALLAIGLVLVFVVTRVILLPQGVYMSFAALTLSQFQRGNVPGTAGLLLALGLAAFVIDLLRSRVTRAWLMRRVASDLALPAIMYALVTWLVPLRPNMAIQIVLTLALITPLGPYLYRLAFQPLEQASVLTLLIASVGVHIALTVLGLVFFGPEGFLANPLSSAHFEAAGIVISGQSAIMVAVSLVIMVLLWLLFDRTLIGKAMRAVAVNRVGARLVGIPISQAGEITFALASFIGAVSGVLIAPVSMVYYDTGFLIGLIGFVAAIIGGMGSYPLAVAGAIFVGLLQSFAAFWNSNYQQVVVFTTLIPILLLRSLRAPAVEEDE</sequence>
<feature type="transmembrane region" description="Helical" evidence="9">
    <location>
        <begin position="268"/>
        <end position="287"/>
    </location>
</feature>